<feature type="domain" description="UVR" evidence="1">
    <location>
        <begin position="69"/>
        <end position="104"/>
    </location>
</feature>
<dbReference type="Pfam" id="PF02151">
    <property type="entry name" value="UVR"/>
    <property type="match status" value="1"/>
</dbReference>
<dbReference type="InterPro" id="IPR007474">
    <property type="entry name" value="ApaG_domain"/>
</dbReference>
<name>A0AAW1PEN3_9CHLO</name>
<sequence length="289" mass="32125">MVALTSQCLHQAAGGAQCLPSPCQIHSLASATSTTRPVPSNSQYRAARACSQSQGSRFPPTRYQRRSTAPKLQQLKKELLDAVHTEQYAQAASLRDRIKQEEEANPVLQLQLRLKQAVAEQNFQEAASIRDEIVAATPARPPTQSDTVTNDVRVQVKSKFWHSAQPSQNTSYVWSYRIRITNQSPDRTVTLQTRHWIIIDDDGHREEVRGPGVIGEQPMLPPGHSFEYSSYSQLRTPRGTMEGSYEFVDETPAEEGREDTLRGRQFEVAIGKFGLDSSPGAESGMASPF</sequence>
<dbReference type="AlphaFoldDB" id="A0AAW1PEN3"/>
<evidence type="ECO:0000259" key="1">
    <source>
        <dbReference type="PROSITE" id="PS50151"/>
    </source>
</evidence>
<dbReference type="InterPro" id="IPR050718">
    <property type="entry name" value="ApaG-like"/>
</dbReference>
<feature type="domain" description="UVR" evidence="1">
    <location>
        <begin position="104"/>
        <end position="139"/>
    </location>
</feature>
<dbReference type="NCBIfam" id="NF003967">
    <property type="entry name" value="PRK05461.1"/>
    <property type="match status" value="1"/>
</dbReference>
<comment type="caution">
    <text evidence="3">The sequence shown here is derived from an EMBL/GenBank/DDBJ whole genome shotgun (WGS) entry which is preliminary data.</text>
</comment>
<evidence type="ECO:0000313" key="4">
    <source>
        <dbReference type="Proteomes" id="UP001465755"/>
    </source>
</evidence>
<organism evidence="3 4">
    <name type="scientific">Symbiochloris irregularis</name>
    <dbReference type="NCBI Taxonomy" id="706552"/>
    <lineage>
        <taxon>Eukaryota</taxon>
        <taxon>Viridiplantae</taxon>
        <taxon>Chlorophyta</taxon>
        <taxon>core chlorophytes</taxon>
        <taxon>Trebouxiophyceae</taxon>
        <taxon>Trebouxiales</taxon>
        <taxon>Trebouxiaceae</taxon>
        <taxon>Symbiochloris</taxon>
    </lineage>
</organism>
<dbReference type="PROSITE" id="PS51087">
    <property type="entry name" value="APAG"/>
    <property type="match status" value="1"/>
</dbReference>
<protein>
    <recommendedName>
        <fullName evidence="5">ApaG domain-containing protein</fullName>
    </recommendedName>
</protein>
<evidence type="ECO:0008006" key="5">
    <source>
        <dbReference type="Google" id="ProtNLM"/>
    </source>
</evidence>
<dbReference type="SUPFAM" id="SSF110069">
    <property type="entry name" value="ApaG-like"/>
    <property type="match status" value="1"/>
</dbReference>
<feature type="domain" description="ApaG" evidence="2">
    <location>
        <begin position="146"/>
        <end position="282"/>
    </location>
</feature>
<dbReference type="InterPro" id="IPR001943">
    <property type="entry name" value="UVR_dom"/>
</dbReference>
<keyword evidence="4" id="KW-1185">Reference proteome</keyword>
<dbReference type="PANTHER" id="PTHR47191">
    <property type="entry name" value="OS05G0170800 PROTEIN"/>
    <property type="match status" value="1"/>
</dbReference>
<dbReference type="Proteomes" id="UP001465755">
    <property type="component" value="Unassembled WGS sequence"/>
</dbReference>
<dbReference type="PROSITE" id="PS50151">
    <property type="entry name" value="UVR"/>
    <property type="match status" value="2"/>
</dbReference>
<accession>A0AAW1PEN3</accession>
<dbReference type="InterPro" id="IPR036767">
    <property type="entry name" value="ApaG_sf"/>
</dbReference>
<reference evidence="3 4" key="1">
    <citation type="journal article" date="2024" name="Nat. Commun.">
        <title>Phylogenomics reveals the evolutionary origins of lichenization in chlorophyte algae.</title>
        <authorList>
            <person name="Puginier C."/>
            <person name="Libourel C."/>
            <person name="Otte J."/>
            <person name="Skaloud P."/>
            <person name="Haon M."/>
            <person name="Grisel S."/>
            <person name="Petersen M."/>
            <person name="Berrin J.G."/>
            <person name="Delaux P.M."/>
            <person name="Dal Grande F."/>
            <person name="Keller J."/>
        </authorList>
    </citation>
    <scope>NUCLEOTIDE SEQUENCE [LARGE SCALE GENOMIC DNA]</scope>
    <source>
        <strain evidence="3 4">SAG 2036</strain>
    </source>
</reference>
<dbReference type="EMBL" id="JALJOQ010000025">
    <property type="protein sequence ID" value="KAK9808260.1"/>
    <property type="molecule type" value="Genomic_DNA"/>
</dbReference>
<proteinExistence type="predicted"/>
<gene>
    <name evidence="3" type="ORF">WJX73_004217</name>
</gene>
<evidence type="ECO:0000313" key="3">
    <source>
        <dbReference type="EMBL" id="KAK9808260.1"/>
    </source>
</evidence>
<dbReference type="Pfam" id="PF04379">
    <property type="entry name" value="DUF525"/>
    <property type="match status" value="1"/>
</dbReference>
<dbReference type="PANTHER" id="PTHR47191:SF2">
    <property type="entry name" value="OS05G0170800 PROTEIN"/>
    <property type="match status" value="1"/>
</dbReference>
<evidence type="ECO:0000259" key="2">
    <source>
        <dbReference type="PROSITE" id="PS51087"/>
    </source>
</evidence>
<dbReference type="Gene3D" id="2.60.40.1470">
    <property type="entry name" value="ApaG domain"/>
    <property type="match status" value="1"/>
</dbReference>